<proteinExistence type="inferred from homology"/>
<evidence type="ECO:0000256" key="4">
    <source>
        <dbReference type="ARBA" id="ARBA00023136"/>
    </source>
</evidence>
<evidence type="ECO:0000256" key="3">
    <source>
        <dbReference type="ARBA" id="ARBA00022989"/>
    </source>
</evidence>
<evidence type="ECO:0000256" key="6">
    <source>
        <dbReference type="SAM" id="Phobius"/>
    </source>
</evidence>
<keyword evidence="2 6" id="KW-0812">Transmembrane</keyword>
<comment type="caution">
    <text evidence="7">The sequence shown here is derived from an EMBL/GenBank/DDBJ whole genome shotgun (WGS) entry which is preliminary data.</text>
</comment>
<dbReference type="Gene3D" id="1.20.1250.20">
    <property type="entry name" value="MFS general substrate transporter like domains"/>
    <property type="match status" value="1"/>
</dbReference>
<dbReference type="GO" id="GO:0016020">
    <property type="term" value="C:membrane"/>
    <property type="evidence" value="ECO:0007669"/>
    <property type="project" value="UniProtKB-SubCell"/>
</dbReference>
<gene>
    <name evidence="7" type="ORF">ACJIZ3_021310</name>
</gene>
<comment type="subcellular location">
    <subcellularLocation>
        <location evidence="1">Membrane</location>
        <topology evidence="1">Multi-pass membrane protein</topology>
    </subcellularLocation>
</comment>
<dbReference type="InterPro" id="IPR036259">
    <property type="entry name" value="MFS_trans_sf"/>
</dbReference>
<evidence type="ECO:0000256" key="2">
    <source>
        <dbReference type="ARBA" id="ARBA00022692"/>
    </source>
</evidence>
<dbReference type="AlphaFoldDB" id="A0ABD3SLP1"/>
<comment type="similarity">
    <text evidence="5">Belongs to the major facilitator superfamily. Phosphate:H(+) symporter (TC 2.A.1.9) family.</text>
</comment>
<keyword evidence="8" id="KW-1185">Reference proteome</keyword>
<protein>
    <submittedName>
        <fullName evidence="7">Uncharacterized protein</fullName>
    </submittedName>
</protein>
<dbReference type="Proteomes" id="UP001634393">
    <property type="component" value="Unassembled WGS sequence"/>
</dbReference>
<dbReference type="EMBL" id="JBJXBP010000006">
    <property type="protein sequence ID" value="KAL3825281.1"/>
    <property type="molecule type" value="Genomic_DNA"/>
</dbReference>
<keyword evidence="4 6" id="KW-0472">Membrane</keyword>
<evidence type="ECO:0000256" key="5">
    <source>
        <dbReference type="ARBA" id="ARBA00044504"/>
    </source>
</evidence>
<reference evidence="7 8" key="1">
    <citation type="submission" date="2024-12" db="EMBL/GenBank/DDBJ databases">
        <title>The unique morphological basis and parallel evolutionary history of personate flowers in Penstemon.</title>
        <authorList>
            <person name="Depatie T.H."/>
            <person name="Wessinger C.A."/>
        </authorList>
    </citation>
    <scope>NUCLEOTIDE SEQUENCE [LARGE SCALE GENOMIC DNA]</scope>
    <source>
        <strain evidence="7">WTNN_2</strain>
        <tissue evidence="7">Leaf</tissue>
    </source>
</reference>
<evidence type="ECO:0000313" key="7">
    <source>
        <dbReference type="EMBL" id="KAL3825281.1"/>
    </source>
</evidence>
<evidence type="ECO:0000256" key="1">
    <source>
        <dbReference type="ARBA" id="ARBA00004141"/>
    </source>
</evidence>
<keyword evidence="3 6" id="KW-1133">Transmembrane helix</keyword>
<sequence>MALVAVGISGHAVSLRGFLLEQEVVLDPIDLSAQSILTMFAENIVTFIFTIVAVFALPYIKPWSLRFGLPTIFMVVALVVFMTGSLRSTDGPVGSPLTTLFRVLSASSSKFYVPRPASLHGFHGVLDYSVCVDDAPPLRCCRF</sequence>
<accession>A0ABD3SLP1</accession>
<evidence type="ECO:0000313" key="8">
    <source>
        <dbReference type="Proteomes" id="UP001634393"/>
    </source>
</evidence>
<name>A0ABD3SLP1_9LAMI</name>
<dbReference type="InterPro" id="IPR000109">
    <property type="entry name" value="POT_fam"/>
</dbReference>
<dbReference type="Pfam" id="PF00854">
    <property type="entry name" value="PTR2"/>
    <property type="match status" value="1"/>
</dbReference>
<organism evidence="7 8">
    <name type="scientific">Penstemon smallii</name>
    <dbReference type="NCBI Taxonomy" id="265156"/>
    <lineage>
        <taxon>Eukaryota</taxon>
        <taxon>Viridiplantae</taxon>
        <taxon>Streptophyta</taxon>
        <taxon>Embryophyta</taxon>
        <taxon>Tracheophyta</taxon>
        <taxon>Spermatophyta</taxon>
        <taxon>Magnoliopsida</taxon>
        <taxon>eudicotyledons</taxon>
        <taxon>Gunneridae</taxon>
        <taxon>Pentapetalae</taxon>
        <taxon>asterids</taxon>
        <taxon>lamiids</taxon>
        <taxon>Lamiales</taxon>
        <taxon>Plantaginaceae</taxon>
        <taxon>Cheloneae</taxon>
        <taxon>Penstemon</taxon>
    </lineage>
</organism>
<feature type="transmembrane region" description="Helical" evidence="6">
    <location>
        <begin position="36"/>
        <end position="60"/>
    </location>
</feature>
<feature type="transmembrane region" description="Helical" evidence="6">
    <location>
        <begin position="67"/>
        <end position="86"/>
    </location>
</feature>